<dbReference type="InterPro" id="IPR052018">
    <property type="entry name" value="PHP_domain"/>
</dbReference>
<dbReference type="PATRIC" id="fig|1121305.3.peg.2262"/>
<dbReference type="InterPro" id="IPR003141">
    <property type="entry name" value="Pol/His_phosphatase_N"/>
</dbReference>
<dbReference type="InterPro" id="IPR025510">
    <property type="entry name" value="DUF4397"/>
</dbReference>
<dbReference type="SMART" id="SM00481">
    <property type="entry name" value="POLIIIAc"/>
    <property type="match status" value="1"/>
</dbReference>
<sequence>MFEKGDFHIHSKASDGELTPREVVELARRRGIDIIALTDHNTTLGVDDALRAGIEYGVIVIPAVELSTRFHNERIHILGYFKDDRYKSQVFQKVLKLIKAHKTKSAQVLIKRLSNIDIDIDEDSGRLSVLGGIRLLRIFGASVVLAHPVLINKKYLTEIINMPFDGIEAKYCRNSEDDTEFFIRLSKDMEKFYTAGSDFHTDRTRDLKHGLIGDVYLNSHEIDIFLKMSGLIDRVSTYKNFISYNYNSEKYERIKRNMYCYPYRQVIPANSYFRMMNASFNAPALDIYANGILILSNFQYKEVSPYMFAPIGNHNIEVYISGDRTNPIIQQNITIPRELILNLAIIGAFPDISIYPLPEPSSAQKFGRPCVRFINLSPKSSPMDIALPDETIIFRNLGYREFTEYACILEGRYSFQIRSAGTEKVILTTKSFQLNPNNYYSVYILGEGSEDKGIEVLTILEPRE</sequence>
<reference evidence="2 3" key="1">
    <citation type="submission" date="2016-02" db="EMBL/GenBank/DDBJ databases">
        <title>Genome sequence of Clostridium colicanis DSM 13634.</title>
        <authorList>
            <person name="Poehlein A."/>
            <person name="Daniel R."/>
        </authorList>
    </citation>
    <scope>NUCLEOTIDE SEQUENCE [LARGE SCALE GENOMIC DNA]</scope>
    <source>
        <strain evidence="2 3">DSM 13634</strain>
    </source>
</reference>
<keyword evidence="3" id="KW-1185">Reference proteome</keyword>
<gene>
    <name evidence="2" type="ORF">CLCOL_22580</name>
</gene>
<dbReference type="CDD" id="cd07438">
    <property type="entry name" value="PHP_HisPPase_AMP"/>
    <property type="match status" value="1"/>
</dbReference>
<dbReference type="Pfam" id="PF14344">
    <property type="entry name" value="DUF4397"/>
    <property type="match status" value="1"/>
</dbReference>
<dbReference type="Gene3D" id="3.20.20.140">
    <property type="entry name" value="Metal-dependent hydrolases"/>
    <property type="match status" value="2"/>
</dbReference>
<protein>
    <recommendedName>
        <fullName evidence="1">Polymerase/histidinol phosphatase N-terminal domain-containing protein</fullName>
    </recommendedName>
</protein>
<evidence type="ECO:0000313" key="2">
    <source>
        <dbReference type="EMBL" id="KYH28124.1"/>
    </source>
</evidence>
<comment type="caution">
    <text evidence="2">The sequence shown here is derived from an EMBL/GenBank/DDBJ whole genome shotgun (WGS) entry which is preliminary data.</text>
</comment>
<organism evidence="2 3">
    <name type="scientific">Clostridium colicanis DSM 13634</name>
    <dbReference type="NCBI Taxonomy" id="1121305"/>
    <lineage>
        <taxon>Bacteria</taxon>
        <taxon>Bacillati</taxon>
        <taxon>Bacillota</taxon>
        <taxon>Clostridia</taxon>
        <taxon>Eubacteriales</taxon>
        <taxon>Clostridiaceae</taxon>
        <taxon>Clostridium</taxon>
    </lineage>
</organism>
<name>A0A151AKG4_9CLOT</name>
<dbReference type="STRING" id="1121305.CLCOL_22580"/>
<dbReference type="GO" id="GO:0035312">
    <property type="term" value="F:5'-3' DNA exonuclease activity"/>
    <property type="evidence" value="ECO:0007669"/>
    <property type="project" value="TreeGrafter"/>
</dbReference>
<dbReference type="AlphaFoldDB" id="A0A151AKG4"/>
<feature type="domain" description="Polymerase/histidinol phosphatase N-terminal" evidence="1">
    <location>
        <begin position="5"/>
        <end position="70"/>
    </location>
</feature>
<dbReference type="InterPro" id="IPR016195">
    <property type="entry name" value="Pol/histidinol_Pase-like"/>
</dbReference>
<dbReference type="EMBL" id="LTBB01000013">
    <property type="protein sequence ID" value="KYH28124.1"/>
    <property type="molecule type" value="Genomic_DNA"/>
</dbReference>
<dbReference type="PANTHER" id="PTHR42924">
    <property type="entry name" value="EXONUCLEASE"/>
    <property type="match status" value="1"/>
</dbReference>
<dbReference type="Gene3D" id="1.10.150.650">
    <property type="match status" value="1"/>
</dbReference>
<evidence type="ECO:0000259" key="1">
    <source>
        <dbReference type="SMART" id="SM00481"/>
    </source>
</evidence>
<dbReference type="Pfam" id="PF02811">
    <property type="entry name" value="PHP"/>
    <property type="match status" value="1"/>
</dbReference>
<dbReference type="Proteomes" id="UP000075374">
    <property type="component" value="Unassembled WGS sequence"/>
</dbReference>
<dbReference type="PANTHER" id="PTHR42924:SF3">
    <property type="entry name" value="POLYMERASE_HISTIDINOL PHOSPHATASE N-TERMINAL DOMAIN-CONTAINING PROTEIN"/>
    <property type="match status" value="1"/>
</dbReference>
<dbReference type="InterPro" id="IPR004013">
    <property type="entry name" value="PHP_dom"/>
</dbReference>
<dbReference type="RefSeq" id="WP_082787910.1">
    <property type="nucleotide sequence ID" value="NZ_LTBB01000013.1"/>
</dbReference>
<evidence type="ECO:0000313" key="3">
    <source>
        <dbReference type="Proteomes" id="UP000075374"/>
    </source>
</evidence>
<dbReference type="SUPFAM" id="SSF89550">
    <property type="entry name" value="PHP domain-like"/>
    <property type="match status" value="1"/>
</dbReference>
<proteinExistence type="predicted"/>
<accession>A0A151AKG4</accession>
<dbReference type="GO" id="GO:0004534">
    <property type="term" value="F:5'-3' RNA exonuclease activity"/>
    <property type="evidence" value="ECO:0007669"/>
    <property type="project" value="TreeGrafter"/>
</dbReference>